<comment type="similarity">
    <text evidence="1">Belongs to the enoyl-CoA hydratase/isomerase family.</text>
</comment>
<reference evidence="3 4" key="1">
    <citation type="submission" date="2016-06" db="EMBL/GenBank/DDBJ databases">
        <authorList>
            <person name="Kjaerup R.B."/>
            <person name="Dalgaard T.S."/>
            <person name="Juul-Madsen H.R."/>
        </authorList>
    </citation>
    <scope>NUCLEOTIDE SEQUENCE [LARGE SCALE GENOMIC DNA]</scope>
    <source>
        <strain evidence="3 4">1081914.2</strain>
    </source>
</reference>
<dbReference type="Gene3D" id="3.10.129.10">
    <property type="entry name" value="Hotdog Thioesterase"/>
    <property type="match status" value="1"/>
</dbReference>
<evidence type="ECO:0000256" key="1">
    <source>
        <dbReference type="ARBA" id="ARBA00005254"/>
    </source>
</evidence>
<dbReference type="OrthoDB" id="9801735at2"/>
<dbReference type="Proteomes" id="UP000093795">
    <property type="component" value="Unassembled WGS sequence"/>
</dbReference>
<dbReference type="eggNOG" id="COG2030">
    <property type="taxonomic scope" value="Bacteria"/>
</dbReference>
<dbReference type="CDD" id="cd03450">
    <property type="entry name" value="NodN"/>
    <property type="match status" value="1"/>
</dbReference>
<dbReference type="InterPro" id="IPR002539">
    <property type="entry name" value="MaoC-like_dom"/>
</dbReference>
<feature type="domain" description="MaoC-like" evidence="2">
    <location>
        <begin position="15"/>
        <end position="135"/>
    </location>
</feature>
<dbReference type="RefSeq" id="WP_065120808.1">
    <property type="nucleotide sequence ID" value="NZ_LZKQ01000127.1"/>
</dbReference>
<proteinExistence type="inferred from homology"/>
<dbReference type="AlphaFoldDB" id="A0A1A3CF06"/>
<dbReference type="STRING" id="1790.A5645_24445"/>
<dbReference type="EMBL" id="LZKQ01000127">
    <property type="protein sequence ID" value="OBI84962.1"/>
    <property type="molecule type" value="Genomic_DNA"/>
</dbReference>
<dbReference type="InterPro" id="IPR039375">
    <property type="entry name" value="NodN-like"/>
</dbReference>
<evidence type="ECO:0000259" key="2">
    <source>
        <dbReference type="Pfam" id="PF01575"/>
    </source>
</evidence>
<dbReference type="PANTHER" id="PTHR42993">
    <property type="entry name" value="MAOC-LIKE DEHYDRATASE DOMAIN-CONTAINING PROTEIN"/>
    <property type="match status" value="1"/>
</dbReference>
<protein>
    <submittedName>
        <fullName evidence="3">Dehydratase</fullName>
    </submittedName>
</protein>
<dbReference type="SUPFAM" id="SSF54637">
    <property type="entry name" value="Thioesterase/thiol ester dehydrase-isomerase"/>
    <property type="match status" value="1"/>
</dbReference>
<sequence length="155" mass="16925">MSLGVAKVYDGIDAFEAHVGEHLGYSDWRRVTQQEIDLFAEATGDRQWIHVDPEKAATGPYGKTIAHGYLTLSLVPVLVQQIYRVSGLSMQVNYGSDKLRFPAPVPVDSRIRAGAELLKVERNDKGGRATVRVTVEVEGSDRPACVVDTIAAMVS</sequence>
<organism evidence="3 4">
    <name type="scientific">Mycobacterium asiaticum</name>
    <dbReference type="NCBI Taxonomy" id="1790"/>
    <lineage>
        <taxon>Bacteria</taxon>
        <taxon>Bacillati</taxon>
        <taxon>Actinomycetota</taxon>
        <taxon>Actinomycetes</taxon>
        <taxon>Mycobacteriales</taxon>
        <taxon>Mycobacteriaceae</taxon>
        <taxon>Mycobacterium</taxon>
    </lineage>
</organism>
<dbReference type="PANTHER" id="PTHR42993:SF1">
    <property type="entry name" value="MAOC-LIKE DEHYDRATASE DOMAIN-CONTAINING PROTEIN"/>
    <property type="match status" value="1"/>
</dbReference>
<evidence type="ECO:0000313" key="4">
    <source>
        <dbReference type="Proteomes" id="UP000093795"/>
    </source>
</evidence>
<dbReference type="InterPro" id="IPR029069">
    <property type="entry name" value="HotDog_dom_sf"/>
</dbReference>
<accession>A0A1A3CF06</accession>
<name>A0A1A3CF06_MYCAS</name>
<comment type="caution">
    <text evidence="3">The sequence shown here is derived from an EMBL/GenBank/DDBJ whole genome shotgun (WGS) entry which is preliminary data.</text>
</comment>
<dbReference type="Pfam" id="PF01575">
    <property type="entry name" value="MaoC_dehydratas"/>
    <property type="match status" value="1"/>
</dbReference>
<evidence type="ECO:0000313" key="3">
    <source>
        <dbReference type="EMBL" id="OBI84962.1"/>
    </source>
</evidence>
<gene>
    <name evidence="3" type="ORF">A9X01_18860</name>
</gene>